<dbReference type="Pfam" id="PF07426">
    <property type="entry name" value="Dynactin_p22"/>
    <property type="match status" value="1"/>
</dbReference>
<proteinExistence type="predicted"/>
<dbReference type="Proteomes" id="UP000054097">
    <property type="component" value="Unassembled WGS sequence"/>
</dbReference>
<name>A0A0C3AH53_SERVB</name>
<dbReference type="STRING" id="933852.A0A0C3AH53"/>
<dbReference type="EMBL" id="KN824329">
    <property type="protein sequence ID" value="KIM23995.1"/>
    <property type="molecule type" value="Genomic_DNA"/>
</dbReference>
<evidence type="ECO:0000313" key="3">
    <source>
        <dbReference type="Proteomes" id="UP000054097"/>
    </source>
</evidence>
<gene>
    <name evidence="2" type="ORF">M408DRAFT_332051</name>
</gene>
<dbReference type="OrthoDB" id="16729at2759"/>
<feature type="region of interest" description="Disordered" evidence="1">
    <location>
        <begin position="60"/>
        <end position="98"/>
    </location>
</feature>
<reference evidence="2 3" key="1">
    <citation type="submission" date="2014-04" db="EMBL/GenBank/DDBJ databases">
        <authorList>
            <consortium name="DOE Joint Genome Institute"/>
            <person name="Kuo A."/>
            <person name="Zuccaro A."/>
            <person name="Kohler A."/>
            <person name="Nagy L.G."/>
            <person name="Floudas D."/>
            <person name="Copeland A."/>
            <person name="Barry K.W."/>
            <person name="Cichocki N."/>
            <person name="Veneault-Fourrey C."/>
            <person name="LaButti K."/>
            <person name="Lindquist E.A."/>
            <person name="Lipzen A."/>
            <person name="Lundell T."/>
            <person name="Morin E."/>
            <person name="Murat C."/>
            <person name="Sun H."/>
            <person name="Tunlid A."/>
            <person name="Henrissat B."/>
            <person name="Grigoriev I.V."/>
            <person name="Hibbett D.S."/>
            <person name="Martin F."/>
            <person name="Nordberg H.P."/>
            <person name="Cantor M.N."/>
            <person name="Hua S.X."/>
        </authorList>
    </citation>
    <scope>NUCLEOTIDE SEQUENCE [LARGE SCALE GENOMIC DNA]</scope>
    <source>
        <strain evidence="2 3">MAFF 305830</strain>
    </source>
</reference>
<dbReference type="GO" id="GO:0061640">
    <property type="term" value="P:cytoskeleton-dependent cytokinesis"/>
    <property type="evidence" value="ECO:0007669"/>
    <property type="project" value="InterPro"/>
</dbReference>
<protein>
    <submittedName>
        <fullName evidence="2">Uncharacterized protein</fullName>
    </submittedName>
</protein>
<dbReference type="AlphaFoldDB" id="A0A0C3AH53"/>
<reference evidence="3" key="2">
    <citation type="submission" date="2015-01" db="EMBL/GenBank/DDBJ databases">
        <title>Evolutionary Origins and Diversification of the Mycorrhizal Mutualists.</title>
        <authorList>
            <consortium name="DOE Joint Genome Institute"/>
            <consortium name="Mycorrhizal Genomics Consortium"/>
            <person name="Kohler A."/>
            <person name="Kuo A."/>
            <person name="Nagy L.G."/>
            <person name="Floudas D."/>
            <person name="Copeland A."/>
            <person name="Barry K.W."/>
            <person name="Cichocki N."/>
            <person name="Veneault-Fourrey C."/>
            <person name="LaButti K."/>
            <person name="Lindquist E.A."/>
            <person name="Lipzen A."/>
            <person name="Lundell T."/>
            <person name="Morin E."/>
            <person name="Murat C."/>
            <person name="Riley R."/>
            <person name="Ohm R."/>
            <person name="Sun H."/>
            <person name="Tunlid A."/>
            <person name="Henrissat B."/>
            <person name="Grigoriev I.V."/>
            <person name="Hibbett D.S."/>
            <person name="Martin F."/>
        </authorList>
    </citation>
    <scope>NUCLEOTIDE SEQUENCE [LARGE SCALE GENOMIC DNA]</scope>
    <source>
        <strain evidence="3">MAFF 305830</strain>
    </source>
</reference>
<dbReference type="GO" id="GO:0005869">
    <property type="term" value="C:dynactin complex"/>
    <property type="evidence" value="ECO:0007669"/>
    <property type="project" value="InterPro"/>
</dbReference>
<evidence type="ECO:0000313" key="2">
    <source>
        <dbReference type="EMBL" id="KIM23995.1"/>
    </source>
</evidence>
<organism evidence="2 3">
    <name type="scientific">Serendipita vermifera MAFF 305830</name>
    <dbReference type="NCBI Taxonomy" id="933852"/>
    <lineage>
        <taxon>Eukaryota</taxon>
        <taxon>Fungi</taxon>
        <taxon>Dikarya</taxon>
        <taxon>Basidiomycota</taxon>
        <taxon>Agaricomycotina</taxon>
        <taxon>Agaricomycetes</taxon>
        <taxon>Sebacinales</taxon>
        <taxon>Serendipitaceae</taxon>
        <taxon>Serendipita</taxon>
    </lineage>
</organism>
<accession>A0A0C3AH53</accession>
<feature type="compositionally biased region" description="Acidic residues" evidence="1">
    <location>
        <begin position="75"/>
        <end position="94"/>
    </location>
</feature>
<evidence type="ECO:0000256" key="1">
    <source>
        <dbReference type="SAM" id="MobiDB-lite"/>
    </source>
</evidence>
<dbReference type="HOGENOM" id="CLU_052861_1_0_1"/>
<dbReference type="InterPro" id="IPR009991">
    <property type="entry name" value="DCTN3"/>
</dbReference>
<keyword evidence="3" id="KW-1185">Reference proteome</keyword>
<sequence length="271" mass="30229">MFGSVFLGDPRQRLIASSTSPPNSPLPGAPHISPEVALQLRIRWLEALLLGVNDLEDKTTRASGTKARLASKIADEDEEDEEDDDDDEPEDVDEQTLIRQAEEIQRKLDGVVIENEDLAKFVGKYDANAHLFTPAFAFSHQNPSTAPSYSALSSSDLDALLHEMEPEIREADRSLASISQLEKQGVTGAGKLEDYEPLLPRLAEVLKKHKEDMARFEALEARMMGLLESYGQRVELMSELFVEWNEIIGEAEVAIKRLEKDKVERVGMGLQ</sequence>